<comment type="catalytic activity">
    <reaction evidence="15">
        <text>L-seryl-[protein] + ATP = O-phospho-L-seryl-[protein] + ADP + H(+)</text>
        <dbReference type="Rhea" id="RHEA:17989"/>
        <dbReference type="Rhea" id="RHEA-COMP:9863"/>
        <dbReference type="Rhea" id="RHEA-COMP:11604"/>
        <dbReference type="ChEBI" id="CHEBI:15378"/>
        <dbReference type="ChEBI" id="CHEBI:29999"/>
        <dbReference type="ChEBI" id="CHEBI:30616"/>
        <dbReference type="ChEBI" id="CHEBI:83421"/>
        <dbReference type="ChEBI" id="CHEBI:456216"/>
        <dbReference type="EC" id="2.7.11.1"/>
    </reaction>
</comment>
<dbReference type="AlphaFoldDB" id="A0A6A6XWU3"/>
<keyword evidence="12" id="KW-0539">Nucleus</keyword>
<feature type="compositionally biased region" description="Acidic residues" evidence="17">
    <location>
        <begin position="568"/>
        <end position="584"/>
    </location>
</feature>
<dbReference type="CDD" id="cd22249">
    <property type="entry name" value="UDM1_RNF168_RNF169-like"/>
    <property type="match status" value="1"/>
</dbReference>
<protein>
    <recommendedName>
        <fullName evidence="3">non-specific serine/threonine protein kinase</fullName>
        <ecNumber evidence="3">2.7.11.1</ecNumber>
    </recommendedName>
</protein>
<name>A0A6A6XWU3_9PLEO</name>
<dbReference type="SUPFAM" id="SSF56112">
    <property type="entry name" value="Protein kinase-like (PK-like)"/>
    <property type="match status" value="1"/>
</dbReference>
<evidence type="ECO:0000256" key="16">
    <source>
        <dbReference type="SAM" id="Coils"/>
    </source>
</evidence>
<evidence type="ECO:0000256" key="4">
    <source>
        <dbReference type="ARBA" id="ARBA00022527"/>
    </source>
</evidence>
<dbReference type="FunFam" id="3.30.200.20:FF:000525">
    <property type="entry name" value="Serine/threonine-protein kinase KIN3"/>
    <property type="match status" value="1"/>
</dbReference>
<keyword evidence="5" id="KW-0597">Phosphoprotein</keyword>
<evidence type="ECO:0000256" key="3">
    <source>
        <dbReference type="ARBA" id="ARBA00012513"/>
    </source>
</evidence>
<comment type="similarity">
    <text evidence="2">Belongs to the protein kinase superfamily. CAMK Ser/Thr protein kinase family.</text>
</comment>
<dbReference type="PANTHER" id="PTHR44899">
    <property type="entry name" value="CAMK FAMILY PROTEIN KINASE"/>
    <property type="match status" value="1"/>
</dbReference>
<dbReference type="EC" id="2.7.11.1" evidence="3"/>
<feature type="region of interest" description="Disordered" evidence="17">
    <location>
        <begin position="465"/>
        <end position="488"/>
    </location>
</feature>
<evidence type="ECO:0000259" key="18">
    <source>
        <dbReference type="PROSITE" id="PS50011"/>
    </source>
</evidence>
<dbReference type="Gene3D" id="1.10.510.10">
    <property type="entry name" value="Transferase(Phosphotransferase) domain 1"/>
    <property type="match status" value="1"/>
</dbReference>
<keyword evidence="7" id="KW-0808">Transferase</keyword>
<comment type="catalytic activity">
    <reaction evidence="14">
        <text>L-threonyl-[protein] + ATP = O-phospho-L-threonyl-[protein] + ADP + H(+)</text>
        <dbReference type="Rhea" id="RHEA:46608"/>
        <dbReference type="Rhea" id="RHEA-COMP:11060"/>
        <dbReference type="Rhea" id="RHEA-COMP:11605"/>
        <dbReference type="ChEBI" id="CHEBI:15378"/>
        <dbReference type="ChEBI" id="CHEBI:30013"/>
        <dbReference type="ChEBI" id="CHEBI:30616"/>
        <dbReference type="ChEBI" id="CHEBI:61977"/>
        <dbReference type="ChEBI" id="CHEBI:456216"/>
        <dbReference type="EC" id="2.7.11.1"/>
    </reaction>
</comment>
<dbReference type="EMBL" id="MU001743">
    <property type="protein sequence ID" value="KAF2800723.1"/>
    <property type="molecule type" value="Genomic_DNA"/>
</dbReference>
<reference evidence="19" key="1">
    <citation type="journal article" date="2020" name="Stud. Mycol.">
        <title>101 Dothideomycetes genomes: a test case for predicting lifestyles and emergence of pathogens.</title>
        <authorList>
            <person name="Haridas S."/>
            <person name="Albert R."/>
            <person name="Binder M."/>
            <person name="Bloem J."/>
            <person name="Labutti K."/>
            <person name="Salamov A."/>
            <person name="Andreopoulos B."/>
            <person name="Baker S."/>
            <person name="Barry K."/>
            <person name="Bills G."/>
            <person name="Bluhm B."/>
            <person name="Cannon C."/>
            <person name="Castanera R."/>
            <person name="Culley D."/>
            <person name="Daum C."/>
            <person name="Ezra D."/>
            <person name="Gonzalez J."/>
            <person name="Henrissat B."/>
            <person name="Kuo A."/>
            <person name="Liang C."/>
            <person name="Lipzen A."/>
            <person name="Lutzoni F."/>
            <person name="Magnuson J."/>
            <person name="Mondo S."/>
            <person name="Nolan M."/>
            <person name="Ohm R."/>
            <person name="Pangilinan J."/>
            <person name="Park H.-J."/>
            <person name="Ramirez L."/>
            <person name="Alfaro M."/>
            <person name="Sun H."/>
            <person name="Tritt A."/>
            <person name="Yoshinaga Y."/>
            <person name="Zwiers L.-H."/>
            <person name="Turgeon B."/>
            <person name="Goodwin S."/>
            <person name="Spatafora J."/>
            <person name="Crous P."/>
            <person name="Grigoriev I."/>
        </authorList>
    </citation>
    <scope>NUCLEOTIDE SEQUENCE</scope>
    <source>
        <strain evidence="19">CBS 109.77</strain>
    </source>
</reference>
<dbReference type="Proteomes" id="UP000799757">
    <property type="component" value="Unassembled WGS sequence"/>
</dbReference>
<keyword evidence="16" id="KW-0175">Coiled coil</keyword>
<dbReference type="SMART" id="SM00220">
    <property type="entry name" value="S_TKc"/>
    <property type="match status" value="1"/>
</dbReference>
<keyword evidence="11" id="KW-0067">ATP-binding</keyword>
<dbReference type="GO" id="GO:0051301">
    <property type="term" value="P:cell division"/>
    <property type="evidence" value="ECO:0007669"/>
    <property type="project" value="UniProtKB-KW"/>
</dbReference>
<dbReference type="InterPro" id="IPR051131">
    <property type="entry name" value="NEK_Ser/Thr_kinase_NIMA"/>
</dbReference>
<evidence type="ECO:0000256" key="11">
    <source>
        <dbReference type="ARBA" id="ARBA00022840"/>
    </source>
</evidence>
<keyword evidence="4" id="KW-0723">Serine/threonine-protein kinase</keyword>
<evidence type="ECO:0000256" key="14">
    <source>
        <dbReference type="ARBA" id="ARBA00047899"/>
    </source>
</evidence>
<dbReference type="GO" id="GO:0005634">
    <property type="term" value="C:nucleus"/>
    <property type="evidence" value="ECO:0007669"/>
    <property type="project" value="UniProtKB-SubCell"/>
</dbReference>
<accession>A0A6A6XWU3</accession>
<evidence type="ECO:0000256" key="9">
    <source>
        <dbReference type="ARBA" id="ARBA00022776"/>
    </source>
</evidence>
<sequence>MPEDEKYDVLEKIGHGSFGVIRKVKRKSDGYILCRKEISYCKMSQKEREQLQAELSILKELRHPNIVAYFERDHIKASQDLHLYMEYCGNGDLGRVIQDLKRKNQLAEEEFVWSIFSQIVSALYRCHYGEDPPAAGQNVMGLGANAKPRGNTGRPMILHRDLKPENSEYLLHRVACAIIDNAVFLGDDNSVKLGDFGLSKILQSHDFASTYVGTPFYMSPEICKAEQYGPHSDIWALGCIIYEMCSKSPPFNAKTHFELIQKIKAGRYPPIPSCYSAELGKVIASCLQTYPTNRPDTAQLLNLPVVKLMRKEQEVVKLGQELKDKTEKAARQMKEAQETIVRQNGQLAQMRQEIDSQLRREWEVKARLEIDRQVKIEVERRLQMEVEILQKRFDEAVAAGVAKALENHHGNPSTSPKLAPRSSTPTMPSEQHLLFSIESSESSTLNGGGSFSTLGTASGFTSGTDISSLSIDDSPEEPTIKPAPAPAAAVKRSARMPLSRARTMFAAPVSGHPPASPMDIQMADPSPAPASIAGLSLSPRRTAPRKNIFTAAKESAKKWEANVPPSPTDDEWNGNFDDMDDLDDLPALPSPTRARSASGGRNGHGHEDPFKVLAMAQRPLLKPNQRFATAPSLAPNGTKARPTSVVPIVATSPSRQKSRSAEALSPVRKAATVPAKVENTGFRSKKGAEQIRIQAMRNNVVQGRTLVELQQARGIPAQAMSEDEGKRGLRVGPRSPVKARSQAGVEPAVWDPEVELEMPSPFIQRSKRMVK</sequence>
<keyword evidence="8" id="KW-0547">Nucleotide-binding</keyword>
<evidence type="ECO:0000256" key="8">
    <source>
        <dbReference type="ARBA" id="ARBA00022741"/>
    </source>
</evidence>
<dbReference type="OrthoDB" id="10250725at2759"/>
<evidence type="ECO:0000313" key="20">
    <source>
        <dbReference type="Proteomes" id="UP000799757"/>
    </source>
</evidence>
<evidence type="ECO:0000256" key="13">
    <source>
        <dbReference type="ARBA" id="ARBA00023306"/>
    </source>
</evidence>
<dbReference type="InterPro" id="IPR000719">
    <property type="entry name" value="Prot_kinase_dom"/>
</dbReference>
<evidence type="ECO:0000256" key="6">
    <source>
        <dbReference type="ARBA" id="ARBA00022618"/>
    </source>
</evidence>
<feature type="region of interest" description="Disordered" evidence="17">
    <location>
        <begin position="406"/>
        <end position="429"/>
    </location>
</feature>
<keyword evidence="6" id="KW-0132">Cell division</keyword>
<evidence type="ECO:0000313" key="19">
    <source>
        <dbReference type="EMBL" id="KAF2800723.1"/>
    </source>
</evidence>
<feature type="region of interest" description="Disordered" evidence="17">
    <location>
        <begin position="554"/>
        <end position="608"/>
    </location>
</feature>
<evidence type="ECO:0000256" key="7">
    <source>
        <dbReference type="ARBA" id="ARBA00022679"/>
    </source>
</evidence>
<evidence type="ECO:0000256" key="5">
    <source>
        <dbReference type="ARBA" id="ARBA00022553"/>
    </source>
</evidence>
<keyword evidence="9" id="KW-0498">Mitosis</keyword>
<evidence type="ECO:0000256" key="10">
    <source>
        <dbReference type="ARBA" id="ARBA00022777"/>
    </source>
</evidence>
<dbReference type="GO" id="GO:0004674">
    <property type="term" value="F:protein serine/threonine kinase activity"/>
    <property type="evidence" value="ECO:0007669"/>
    <property type="project" value="UniProtKB-KW"/>
</dbReference>
<comment type="subcellular location">
    <subcellularLocation>
        <location evidence="1">Nucleus</location>
    </subcellularLocation>
</comment>
<evidence type="ECO:0000256" key="2">
    <source>
        <dbReference type="ARBA" id="ARBA00006692"/>
    </source>
</evidence>
<keyword evidence="10 19" id="KW-0418">Kinase</keyword>
<feature type="region of interest" description="Disordered" evidence="17">
    <location>
        <begin position="629"/>
        <end position="667"/>
    </location>
</feature>
<dbReference type="FunFam" id="1.10.510.10:FF:000697">
    <property type="entry name" value="G2-specific protein kinase nimA"/>
    <property type="match status" value="1"/>
</dbReference>
<dbReference type="InterPro" id="IPR011009">
    <property type="entry name" value="Kinase-like_dom_sf"/>
</dbReference>
<organism evidence="19 20">
    <name type="scientific">Melanomma pulvis-pyrius CBS 109.77</name>
    <dbReference type="NCBI Taxonomy" id="1314802"/>
    <lineage>
        <taxon>Eukaryota</taxon>
        <taxon>Fungi</taxon>
        <taxon>Dikarya</taxon>
        <taxon>Ascomycota</taxon>
        <taxon>Pezizomycotina</taxon>
        <taxon>Dothideomycetes</taxon>
        <taxon>Pleosporomycetidae</taxon>
        <taxon>Pleosporales</taxon>
        <taxon>Melanommataceae</taxon>
        <taxon>Melanomma</taxon>
    </lineage>
</organism>
<gene>
    <name evidence="19" type="ORF">K505DRAFT_355435</name>
</gene>
<keyword evidence="20" id="KW-1185">Reference proteome</keyword>
<keyword evidence="13" id="KW-0131">Cell cycle</keyword>
<evidence type="ECO:0000256" key="17">
    <source>
        <dbReference type="SAM" id="MobiDB-lite"/>
    </source>
</evidence>
<feature type="compositionally biased region" description="Polar residues" evidence="17">
    <location>
        <begin position="410"/>
        <end position="429"/>
    </location>
</feature>
<evidence type="ECO:0000256" key="15">
    <source>
        <dbReference type="ARBA" id="ARBA00048679"/>
    </source>
</evidence>
<dbReference type="CDD" id="cd08217">
    <property type="entry name" value="STKc_Nek2"/>
    <property type="match status" value="1"/>
</dbReference>
<feature type="region of interest" description="Disordered" evidence="17">
    <location>
        <begin position="718"/>
        <end position="745"/>
    </location>
</feature>
<dbReference type="PANTHER" id="PTHR44899:SF10">
    <property type="entry name" value="NIMA-RELATED KINASE 2"/>
    <property type="match status" value="1"/>
</dbReference>
<feature type="coiled-coil region" evidence="16">
    <location>
        <begin position="308"/>
        <end position="360"/>
    </location>
</feature>
<dbReference type="GO" id="GO:0005524">
    <property type="term" value="F:ATP binding"/>
    <property type="evidence" value="ECO:0007669"/>
    <property type="project" value="UniProtKB-KW"/>
</dbReference>
<dbReference type="Gene3D" id="3.30.200.20">
    <property type="entry name" value="Phosphorylase Kinase, domain 1"/>
    <property type="match status" value="1"/>
</dbReference>
<proteinExistence type="inferred from homology"/>
<evidence type="ECO:0000256" key="1">
    <source>
        <dbReference type="ARBA" id="ARBA00004123"/>
    </source>
</evidence>
<dbReference type="PROSITE" id="PS50011">
    <property type="entry name" value="PROTEIN_KINASE_DOM"/>
    <property type="match status" value="1"/>
</dbReference>
<dbReference type="Pfam" id="PF00069">
    <property type="entry name" value="Pkinase"/>
    <property type="match status" value="2"/>
</dbReference>
<evidence type="ECO:0000256" key="12">
    <source>
        <dbReference type="ARBA" id="ARBA00023242"/>
    </source>
</evidence>
<feature type="domain" description="Protein kinase" evidence="18">
    <location>
        <begin position="7"/>
        <end position="306"/>
    </location>
</feature>